<evidence type="ECO:0000313" key="4">
    <source>
        <dbReference type="Proteomes" id="UP001501627"/>
    </source>
</evidence>
<sequence length="119" mass="12563">MRTALLSALLALASAPLLAQTTPAAPAPAQAATVPAAAADEAQQGRRNQRIERIVVEDAGSRIDELRVGGQTEQITVQPKQQGMPAYEVRSQEGARARPANQSAPGTMTAPRVWNLGHF</sequence>
<proteinExistence type="predicted"/>
<keyword evidence="2" id="KW-0732">Signal</keyword>
<evidence type="ECO:0000256" key="2">
    <source>
        <dbReference type="SAM" id="SignalP"/>
    </source>
</evidence>
<evidence type="ECO:0000256" key="1">
    <source>
        <dbReference type="SAM" id="MobiDB-lite"/>
    </source>
</evidence>
<feature type="compositionally biased region" description="Low complexity" evidence="1">
    <location>
        <begin position="22"/>
        <end position="39"/>
    </location>
</feature>
<feature type="region of interest" description="Disordered" evidence="1">
    <location>
        <begin position="77"/>
        <end position="111"/>
    </location>
</feature>
<evidence type="ECO:0008006" key="5">
    <source>
        <dbReference type="Google" id="ProtNLM"/>
    </source>
</evidence>
<organism evidence="3 4">
    <name type="scientific">Comamonas faecalis</name>
    <dbReference type="NCBI Taxonomy" id="1387849"/>
    <lineage>
        <taxon>Bacteria</taxon>
        <taxon>Pseudomonadati</taxon>
        <taxon>Pseudomonadota</taxon>
        <taxon>Betaproteobacteria</taxon>
        <taxon>Burkholderiales</taxon>
        <taxon>Comamonadaceae</taxon>
        <taxon>Comamonas</taxon>
    </lineage>
</organism>
<feature type="region of interest" description="Disordered" evidence="1">
    <location>
        <begin position="22"/>
        <end position="51"/>
    </location>
</feature>
<dbReference type="Proteomes" id="UP001501627">
    <property type="component" value="Unassembled WGS sequence"/>
</dbReference>
<dbReference type="EMBL" id="BAABBP010000001">
    <property type="protein sequence ID" value="GAA3981974.1"/>
    <property type="molecule type" value="Genomic_DNA"/>
</dbReference>
<protein>
    <recommendedName>
        <fullName evidence="5">DUF2782 domain-containing protein</fullName>
    </recommendedName>
</protein>
<comment type="caution">
    <text evidence="3">The sequence shown here is derived from an EMBL/GenBank/DDBJ whole genome shotgun (WGS) entry which is preliminary data.</text>
</comment>
<keyword evidence="4" id="KW-1185">Reference proteome</keyword>
<feature type="signal peptide" evidence="2">
    <location>
        <begin position="1"/>
        <end position="19"/>
    </location>
</feature>
<reference evidence="4" key="1">
    <citation type="journal article" date="2019" name="Int. J. Syst. Evol. Microbiol.">
        <title>The Global Catalogue of Microorganisms (GCM) 10K type strain sequencing project: providing services to taxonomists for standard genome sequencing and annotation.</title>
        <authorList>
            <consortium name="The Broad Institute Genomics Platform"/>
            <consortium name="The Broad Institute Genome Sequencing Center for Infectious Disease"/>
            <person name="Wu L."/>
            <person name="Ma J."/>
        </authorList>
    </citation>
    <scope>NUCLEOTIDE SEQUENCE [LARGE SCALE GENOMIC DNA]</scope>
    <source>
        <strain evidence="4">JCM 17561</strain>
    </source>
</reference>
<name>A0ABP7QG36_9BURK</name>
<dbReference type="RefSeq" id="WP_103044786.1">
    <property type="nucleotide sequence ID" value="NZ_BAABBP010000001.1"/>
</dbReference>
<evidence type="ECO:0000313" key="3">
    <source>
        <dbReference type="EMBL" id="GAA3981974.1"/>
    </source>
</evidence>
<accession>A0ABP7QG36</accession>
<feature type="chain" id="PRO_5047201323" description="DUF2782 domain-containing protein" evidence="2">
    <location>
        <begin position="20"/>
        <end position="119"/>
    </location>
</feature>
<gene>
    <name evidence="3" type="ORF">GCM10022279_02010</name>
</gene>